<evidence type="ECO:0000259" key="6">
    <source>
        <dbReference type="Pfam" id="PF01509"/>
    </source>
</evidence>
<reference evidence="8" key="1">
    <citation type="submission" date="2021-01" db="EMBL/GenBank/DDBJ databases">
        <authorList>
            <person name="Corre E."/>
            <person name="Pelletier E."/>
            <person name="Niang G."/>
            <person name="Scheremetjew M."/>
            <person name="Finn R."/>
            <person name="Kale V."/>
            <person name="Holt S."/>
            <person name="Cochrane G."/>
            <person name="Meng A."/>
            <person name="Brown T."/>
            <person name="Cohen L."/>
        </authorList>
    </citation>
    <scope>NUCLEOTIDE SEQUENCE</scope>
    <source>
        <strain evidence="8">SAG 11-49</strain>
    </source>
</reference>
<accession>A0A7S0RZT6</accession>
<dbReference type="InterPro" id="IPR032819">
    <property type="entry name" value="TruB_C"/>
</dbReference>
<dbReference type="InterPro" id="IPR014780">
    <property type="entry name" value="tRNA_psdUridine_synth_TruB"/>
</dbReference>
<feature type="domain" description="tRNA pseudouridylate synthase B C-terminal" evidence="7">
    <location>
        <begin position="321"/>
        <end position="360"/>
    </location>
</feature>
<gene>
    <name evidence="8" type="ORF">CLEI1391_LOCUS16147</name>
</gene>
<organism evidence="8">
    <name type="scientific">Chlamydomonas leiostraca</name>
    <dbReference type="NCBI Taxonomy" id="1034604"/>
    <lineage>
        <taxon>Eukaryota</taxon>
        <taxon>Viridiplantae</taxon>
        <taxon>Chlorophyta</taxon>
        <taxon>core chlorophytes</taxon>
        <taxon>Chlorophyceae</taxon>
        <taxon>CS clade</taxon>
        <taxon>Chlamydomonadales</taxon>
        <taxon>Chlamydomonadaceae</taxon>
        <taxon>Chlamydomonas</taxon>
    </lineage>
</organism>
<dbReference type="Gene3D" id="3.30.2350.10">
    <property type="entry name" value="Pseudouridine synthase"/>
    <property type="match status" value="1"/>
</dbReference>
<evidence type="ECO:0000259" key="7">
    <source>
        <dbReference type="Pfam" id="PF16198"/>
    </source>
</evidence>
<evidence type="ECO:0000256" key="3">
    <source>
        <dbReference type="ARBA" id="ARBA00022694"/>
    </source>
</evidence>
<dbReference type="Pfam" id="PF01509">
    <property type="entry name" value="TruB_N"/>
    <property type="match status" value="1"/>
</dbReference>
<dbReference type="GO" id="GO:0160148">
    <property type="term" value="F:tRNA pseudouridine(55) synthase activity"/>
    <property type="evidence" value="ECO:0007669"/>
    <property type="project" value="UniProtKB-EC"/>
</dbReference>
<keyword evidence="3" id="KW-0819">tRNA processing</keyword>
<evidence type="ECO:0000256" key="1">
    <source>
        <dbReference type="ARBA" id="ARBA00008999"/>
    </source>
</evidence>
<name>A0A7S0RZT6_9CHLO</name>
<dbReference type="GO" id="GO:0006400">
    <property type="term" value="P:tRNA modification"/>
    <property type="evidence" value="ECO:0007669"/>
    <property type="project" value="TreeGrafter"/>
</dbReference>
<dbReference type="GO" id="GO:0003723">
    <property type="term" value="F:RNA binding"/>
    <property type="evidence" value="ECO:0007669"/>
    <property type="project" value="InterPro"/>
</dbReference>
<dbReference type="PANTHER" id="PTHR13767">
    <property type="entry name" value="TRNA-PSEUDOURIDINE SYNTHASE"/>
    <property type="match status" value="1"/>
</dbReference>
<evidence type="ECO:0000313" key="8">
    <source>
        <dbReference type="EMBL" id="CAD8691964.1"/>
    </source>
</evidence>
<proteinExistence type="inferred from homology"/>
<dbReference type="GO" id="GO:1990481">
    <property type="term" value="P:mRNA pseudouridine synthesis"/>
    <property type="evidence" value="ECO:0007669"/>
    <property type="project" value="TreeGrafter"/>
</dbReference>
<evidence type="ECO:0000256" key="4">
    <source>
        <dbReference type="ARBA" id="ARBA00023235"/>
    </source>
</evidence>
<dbReference type="EC" id="5.4.99.25" evidence="2"/>
<dbReference type="InterPro" id="IPR020103">
    <property type="entry name" value="PsdUridine_synth_cat_dom_sf"/>
</dbReference>
<keyword evidence="4" id="KW-0413">Isomerase</keyword>
<evidence type="ECO:0000256" key="2">
    <source>
        <dbReference type="ARBA" id="ARBA00012787"/>
    </source>
</evidence>
<dbReference type="AlphaFoldDB" id="A0A7S0RZT6"/>
<protein>
    <recommendedName>
        <fullName evidence="2">tRNA pseudouridine(55) synthase</fullName>
        <ecNumber evidence="2">5.4.99.25</ecNumber>
    </recommendedName>
</protein>
<dbReference type="PANTHER" id="PTHR13767:SF2">
    <property type="entry name" value="PSEUDOURIDYLATE SYNTHASE TRUB1"/>
    <property type="match status" value="1"/>
</dbReference>
<feature type="domain" description="Pseudouridine synthase II N-terminal" evidence="6">
    <location>
        <begin position="177"/>
        <end position="304"/>
    </location>
</feature>
<sequence length="369" mass="38885">MRMNMAWCMQRQSMVAGSVQPSSSQAQPAAKHSMLPSKSAASLSSSPPASLWHMQGGAHAPQPRPHLSRSQPVCASQRLPSSYTPCVPGAGWSCGDEVDGRDLAAVRRLEQARLDRLASRGPPAPPPTPTVITALPAHLSAATLGSAVLLVDKPPDWECDEVARAVRWALKPPRGVRLGWVGLLEPLASGLVVVLLGQATALTGALQGVPATYMGTISLGTTTDTWDACGRAVAVAPWGHITDADIRAAASRLVGEQLAVPPPASAVKVAGRTLHDLARRRPDAQLEPRAVRVTSLAVERTEPGGRELRFTAAFAGTGYPRALAHELGRALGCGGHLSSLRRASLGGFSVERAWPLEVLLPTLRRLQGR</sequence>
<feature type="compositionally biased region" description="Low complexity" evidence="5">
    <location>
        <begin position="20"/>
        <end position="51"/>
    </location>
</feature>
<dbReference type="Pfam" id="PF16198">
    <property type="entry name" value="TruB_C_2"/>
    <property type="match status" value="1"/>
</dbReference>
<evidence type="ECO:0000256" key="5">
    <source>
        <dbReference type="SAM" id="MobiDB-lite"/>
    </source>
</evidence>
<dbReference type="SUPFAM" id="SSF55120">
    <property type="entry name" value="Pseudouridine synthase"/>
    <property type="match status" value="1"/>
</dbReference>
<feature type="region of interest" description="Disordered" evidence="5">
    <location>
        <begin position="18"/>
        <end position="70"/>
    </location>
</feature>
<dbReference type="GO" id="GO:0005634">
    <property type="term" value="C:nucleus"/>
    <property type="evidence" value="ECO:0007669"/>
    <property type="project" value="TreeGrafter"/>
</dbReference>
<comment type="similarity">
    <text evidence="1">Belongs to the pseudouridine synthase TruB family.</text>
</comment>
<dbReference type="EMBL" id="HBFB01028875">
    <property type="protein sequence ID" value="CAD8691964.1"/>
    <property type="molecule type" value="Transcribed_RNA"/>
</dbReference>
<dbReference type="InterPro" id="IPR002501">
    <property type="entry name" value="PsdUridine_synth_N"/>
</dbReference>